<dbReference type="OrthoDB" id="527737at2"/>
<evidence type="ECO:0000313" key="4">
    <source>
        <dbReference type="EMBL" id="SIN75231.1"/>
    </source>
</evidence>
<dbReference type="GO" id="GO:0055085">
    <property type="term" value="P:transmembrane transport"/>
    <property type="evidence" value="ECO:0007669"/>
    <property type="project" value="InterPro"/>
</dbReference>
<dbReference type="GO" id="GO:0015716">
    <property type="term" value="P:organic phosphonate transport"/>
    <property type="evidence" value="ECO:0007669"/>
    <property type="project" value="InterPro"/>
</dbReference>
<evidence type="ECO:0000256" key="1">
    <source>
        <dbReference type="ARBA" id="ARBA00007162"/>
    </source>
</evidence>
<name>A0A1N6DWV3_9BACT</name>
<dbReference type="RefSeq" id="WP_074215406.1">
    <property type="nucleotide sequence ID" value="NZ_FSRG01000003.1"/>
</dbReference>
<sequence length="293" mass="32298">MYRRLVMSIVAVCMLVSMTMPAFAAASSEAWPSKIRVGFIPTEGNADIKKRFAPLTDHLQEILGIEVEAFSASDYAGIITAMTHKHIDFAYFGPKSYTEAAEKAGAQALIMELNKQGQPGYTGIIIVRKDSNMQKLSDIKGKVFAFTDPNSTSGYLVPNVLFARDLNVKPEAYFKQVKFSGSHGASILAVKNKGVEVAATNNIDLDRMIEKGQVSMDDFRILWRSELIPGAPMAARRDMPESLKAAFTGAMLMFNANKAGVEKLQNGGYQFTSDSTYDIIRYLKRLKKELAAK</sequence>
<evidence type="ECO:0000256" key="2">
    <source>
        <dbReference type="ARBA" id="ARBA00022729"/>
    </source>
</evidence>
<keyword evidence="5" id="KW-1185">Reference proteome</keyword>
<gene>
    <name evidence="4" type="ORF">SAMN02745161_0541</name>
</gene>
<dbReference type="Proteomes" id="UP000184694">
    <property type="component" value="Unassembled WGS sequence"/>
</dbReference>
<comment type="similarity">
    <text evidence="1">Belongs to the phosphate/phosphite/phosphonate binding protein family.</text>
</comment>
<feature type="signal peptide" evidence="3">
    <location>
        <begin position="1"/>
        <end position="24"/>
    </location>
</feature>
<dbReference type="GO" id="GO:0043190">
    <property type="term" value="C:ATP-binding cassette (ABC) transporter complex"/>
    <property type="evidence" value="ECO:0007669"/>
    <property type="project" value="InterPro"/>
</dbReference>
<dbReference type="STRING" id="1121457.SAMN02745161_0541"/>
<keyword evidence="2 3" id="KW-0732">Signal</keyword>
<accession>A0A1N6DWV3</accession>
<proteinExistence type="inferred from homology"/>
<dbReference type="EMBL" id="FSRG01000003">
    <property type="protein sequence ID" value="SIN75231.1"/>
    <property type="molecule type" value="Genomic_DNA"/>
</dbReference>
<dbReference type="Gene3D" id="3.40.190.10">
    <property type="entry name" value="Periplasmic binding protein-like II"/>
    <property type="match status" value="2"/>
</dbReference>
<organism evidence="4 5">
    <name type="scientific">Halodesulfovibrio marinisediminis DSM 17456</name>
    <dbReference type="NCBI Taxonomy" id="1121457"/>
    <lineage>
        <taxon>Bacteria</taxon>
        <taxon>Pseudomonadati</taxon>
        <taxon>Thermodesulfobacteriota</taxon>
        <taxon>Desulfovibrionia</taxon>
        <taxon>Desulfovibrionales</taxon>
        <taxon>Desulfovibrionaceae</taxon>
        <taxon>Halodesulfovibrio</taxon>
    </lineage>
</organism>
<dbReference type="AlphaFoldDB" id="A0A1N6DWV3"/>
<protein>
    <submittedName>
        <fullName evidence="4">Phosphonate transport system substrate-binding protein</fullName>
    </submittedName>
</protein>
<feature type="chain" id="PRO_5012139094" evidence="3">
    <location>
        <begin position="25"/>
        <end position="293"/>
    </location>
</feature>
<dbReference type="NCBIfam" id="TIGR01098">
    <property type="entry name" value="3A0109s03R"/>
    <property type="match status" value="1"/>
</dbReference>
<reference evidence="5" key="1">
    <citation type="submission" date="2016-11" db="EMBL/GenBank/DDBJ databases">
        <authorList>
            <person name="Varghese N."/>
            <person name="Submissions S."/>
        </authorList>
    </citation>
    <scope>NUCLEOTIDE SEQUENCE [LARGE SCALE GENOMIC DNA]</scope>
    <source>
        <strain evidence="5">DSM 17456</strain>
    </source>
</reference>
<dbReference type="PANTHER" id="PTHR35841">
    <property type="entry name" value="PHOSPHONATES-BINDING PERIPLASMIC PROTEIN"/>
    <property type="match status" value="1"/>
</dbReference>
<dbReference type="Pfam" id="PF12974">
    <property type="entry name" value="Phosphonate-bd"/>
    <property type="match status" value="1"/>
</dbReference>
<evidence type="ECO:0000256" key="3">
    <source>
        <dbReference type="SAM" id="SignalP"/>
    </source>
</evidence>
<dbReference type="InterPro" id="IPR017797">
    <property type="entry name" value="Phosphnate-bd"/>
</dbReference>
<dbReference type="CDD" id="cd01071">
    <property type="entry name" value="PBP2_PhnD_like"/>
    <property type="match status" value="1"/>
</dbReference>
<evidence type="ECO:0000313" key="5">
    <source>
        <dbReference type="Proteomes" id="UP000184694"/>
    </source>
</evidence>
<dbReference type="PANTHER" id="PTHR35841:SF1">
    <property type="entry name" value="PHOSPHONATES-BINDING PERIPLASMIC PROTEIN"/>
    <property type="match status" value="1"/>
</dbReference>
<dbReference type="InterPro" id="IPR005770">
    <property type="entry name" value="PhnD"/>
</dbReference>
<dbReference type="NCBIfam" id="TIGR03431">
    <property type="entry name" value="PhnD"/>
    <property type="match status" value="1"/>
</dbReference>
<dbReference type="SUPFAM" id="SSF53850">
    <property type="entry name" value="Periplasmic binding protein-like II"/>
    <property type="match status" value="1"/>
</dbReference>